<evidence type="ECO:0000256" key="3">
    <source>
        <dbReference type="ARBA" id="ARBA00022475"/>
    </source>
</evidence>
<keyword evidence="6 7" id="KW-0472">Membrane</keyword>
<evidence type="ECO:0000313" key="9">
    <source>
        <dbReference type="EMBL" id="NPU66298.1"/>
    </source>
</evidence>
<evidence type="ECO:0000259" key="8">
    <source>
        <dbReference type="PROSITE" id="PS50928"/>
    </source>
</evidence>
<feature type="transmembrane region" description="Helical" evidence="7">
    <location>
        <begin position="232"/>
        <end position="253"/>
    </location>
</feature>
<feature type="domain" description="ABC transmembrane type-1" evidence="8">
    <location>
        <begin position="63"/>
        <end position="253"/>
    </location>
</feature>
<dbReference type="InterPro" id="IPR035906">
    <property type="entry name" value="MetI-like_sf"/>
</dbReference>
<comment type="subcellular location">
    <subcellularLocation>
        <location evidence="1 7">Cell membrane</location>
        <topology evidence="1 7">Multi-pass membrane protein</topology>
    </subcellularLocation>
</comment>
<keyword evidence="4 7" id="KW-0812">Transmembrane</keyword>
<dbReference type="PANTHER" id="PTHR43744:SF12">
    <property type="entry name" value="ABC TRANSPORTER PERMEASE PROTEIN MG189-RELATED"/>
    <property type="match status" value="1"/>
</dbReference>
<evidence type="ECO:0000256" key="2">
    <source>
        <dbReference type="ARBA" id="ARBA00022448"/>
    </source>
</evidence>
<evidence type="ECO:0000256" key="5">
    <source>
        <dbReference type="ARBA" id="ARBA00022989"/>
    </source>
</evidence>
<gene>
    <name evidence="9" type="ORF">HL667_14940</name>
</gene>
<feature type="transmembrane region" description="Helical" evidence="7">
    <location>
        <begin position="98"/>
        <end position="119"/>
    </location>
</feature>
<dbReference type="Gene3D" id="1.10.3720.10">
    <property type="entry name" value="MetI-like"/>
    <property type="match status" value="1"/>
</dbReference>
<dbReference type="Proteomes" id="UP000886476">
    <property type="component" value="Unassembled WGS sequence"/>
</dbReference>
<feature type="transmembrane region" description="Helical" evidence="7">
    <location>
        <begin position="131"/>
        <end position="152"/>
    </location>
</feature>
<reference evidence="9" key="1">
    <citation type="submission" date="2020-05" db="EMBL/GenBank/DDBJ databases">
        <title>Nod-independent and nitrogen-fixing Bradyrhizobium aeschynomene sp. nov. isolated from nodules of Aeschynomene indica.</title>
        <authorList>
            <person name="Zhang Z."/>
        </authorList>
    </citation>
    <scope>NUCLEOTIDE SEQUENCE</scope>
    <source>
        <strain evidence="9">83012</strain>
    </source>
</reference>
<keyword evidence="2 7" id="KW-0813">Transport</keyword>
<dbReference type="PROSITE" id="PS50928">
    <property type="entry name" value="ABC_TM1"/>
    <property type="match status" value="1"/>
</dbReference>
<evidence type="ECO:0000313" key="10">
    <source>
        <dbReference type="Proteomes" id="UP000886476"/>
    </source>
</evidence>
<dbReference type="InterPro" id="IPR000515">
    <property type="entry name" value="MetI-like"/>
</dbReference>
<dbReference type="EMBL" id="JABFDN010000004">
    <property type="protein sequence ID" value="NPU66298.1"/>
    <property type="molecule type" value="Genomic_DNA"/>
</dbReference>
<protein>
    <submittedName>
        <fullName evidence="9">Carbohydrate ABC transporter permease</fullName>
    </submittedName>
</protein>
<proteinExistence type="inferred from homology"/>
<sequence>MARHLLLLSSAALLLGPLVWMVSLSLKPPGEIFRASFTLLPEQWYAAENYMRALTVAPLPRFLSNGVIVCLTILLCQILICAPIAYALAKLQFRGRDAIFALVLVGLLLPHQVLALPLFVLCWKLGILDSYAALVLPFIVSPFGIFLFRQFFKSTSDDLMHAARLDGYSELGIVFQIMLPLARPALIAFSILSITSHWNDLFWPLIAIRTEELMPPALGVITFRNEEAGSDYGPLMAGAAIILAPLLIAFLAAQRWFVEGLMLGSTK</sequence>
<dbReference type="PANTHER" id="PTHR43744">
    <property type="entry name" value="ABC TRANSPORTER PERMEASE PROTEIN MG189-RELATED-RELATED"/>
    <property type="match status" value="1"/>
</dbReference>
<evidence type="ECO:0000256" key="6">
    <source>
        <dbReference type="ARBA" id="ARBA00023136"/>
    </source>
</evidence>
<evidence type="ECO:0000256" key="1">
    <source>
        <dbReference type="ARBA" id="ARBA00004651"/>
    </source>
</evidence>
<comment type="similarity">
    <text evidence="7">Belongs to the binding-protein-dependent transport system permease family.</text>
</comment>
<keyword evidence="5 7" id="KW-1133">Transmembrane helix</keyword>
<dbReference type="CDD" id="cd06261">
    <property type="entry name" value="TM_PBP2"/>
    <property type="match status" value="1"/>
</dbReference>
<keyword evidence="10" id="KW-1185">Reference proteome</keyword>
<name>A0ABX2CEK8_9BRAD</name>
<dbReference type="Pfam" id="PF00528">
    <property type="entry name" value="BPD_transp_1"/>
    <property type="match status" value="1"/>
</dbReference>
<keyword evidence="3" id="KW-1003">Cell membrane</keyword>
<accession>A0ABX2CEK8</accession>
<feature type="transmembrane region" description="Helical" evidence="7">
    <location>
        <begin position="62"/>
        <end position="86"/>
    </location>
</feature>
<evidence type="ECO:0000256" key="7">
    <source>
        <dbReference type="RuleBase" id="RU363032"/>
    </source>
</evidence>
<dbReference type="SUPFAM" id="SSF161098">
    <property type="entry name" value="MetI-like"/>
    <property type="match status" value="1"/>
</dbReference>
<feature type="transmembrane region" description="Helical" evidence="7">
    <location>
        <begin position="173"/>
        <end position="194"/>
    </location>
</feature>
<comment type="caution">
    <text evidence="9">The sequence shown here is derived from an EMBL/GenBank/DDBJ whole genome shotgun (WGS) entry which is preliminary data.</text>
</comment>
<organism evidence="9 10">
    <name type="scientific">Bradyrhizobium aeschynomenes</name>
    <dbReference type="NCBI Taxonomy" id="2734909"/>
    <lineage>
        <taxon>Bacteria</taxon>
        <taxon>Pseudomonadati</taxon>
        <taxon>Pseudomonadota</taxon>
        <taxon>Alphaproteobacteria</taxon>
        <taxon>Hyphomicrobiales</taxon>
        <taxon>Nitrobacteraceae</taxon>
        <taxon>Bradyrhizobium</taxon>
    </lineage>
</organism>
<evidence type="ECO:0000256" key="4">
    <source>
        <dbReference type="ARBA" id="ARBA00022692"/>
    </source>
</evidence>
<dbReference type="RefSeq" id="WP_172111391.1">
    <property type="nucleotide sequence ID" value="NZ_JABFDN010000004.1"/>
</dbReference>